<gene>
    <name evidence="3" type="ORF">GCM10022419_133260</name>
</gene>
<protein>
    <submittedName>
        <fullName evidence="3">Rv2407 family type 3 sulfatase</fullName>
    </submittedName>
</protein>
<keyword evidence="4" id="KW-1185">Reference proteome</keyword>
<evidence type="ECO:0000256" key="2">
    <source>
        <dbReference type="ARBA" id="ARBA00022801"/>
    </source>
</evidence>
<dbReference type="Pfam" id="PF23023">
    <property type="entry name" value="Anti-Pycsar_Apyc1"/>
    <property type="match status" value="1"/>
</dbReference>
<organism evidence="3 4">
    <name type="scientific">Nonomuraea rosea</name>
    <dbReference type="NCBI Taxonomy" id="638574"/>
    <lineage>
        <taxon>Bacteria</taxon>
        <taxon>Bacillati</taxon>
        <taxon>Actinomycetota</taxon>
        <taxon>Actinomycetes</taxon>
        <taxon>Streptosporangiales</taxon>
        <taxon>Streptosporangiaceae</taxon>
        <taxon>Nonomuraea</taxon>
    </lineage>
</organism>
<evidence type="ECO:0000313" key="4">
    <source>
        <dbReference type="Proteomes" id="UP001500630"/>
    </source>
</evidence>
<proteinExistence type="predicted"/>
<dbReference type="PANTHER" id="PTHR46018">
    <property type="entry name" value="ZINC PHOSPHODIESTERASE ELAC PROTEIN 1"/>
    <property type="match status" value="1"/>
</dbReference>
<dbReference type="InterPro" id="IPR044094">
    <property type="entry name" value="AtsA-like_MBL-fold"/>
</dbReference>
<evidence type="ECO:0000313" key="3">
    <source>
        <dbReference type="EMBL" id="GAA3625027.1"/>
    </source>
</evidence>
<dbReference type="PANTHER" id="PTHR46018:SF2">
    <property type="entry name" value="ZINC PHOSPHODIESTERASE ELAC PROTEIN 1"/>
    <property type="match status" value="1"/>
</dbReference>
<comment type="caution">
    <text evidence="3">The sequence shown here is derived from an EMBL/GenBank/DDBJ whole genome shotgun (WGS) entry which is preliminary data.</text>
</comment>
<dbReference type="CDD" id="cd07719">
    <property type="entry name" value="arylsulfatase_AtsA-like_MBL-fold"/>
    <property type="match status" value="1"/>
</dbReference>
<name>A0ABP7A532_9ACTN</name>
<dbReference type="InterPro" id="IPR036866">
    <property type="entry name" value="RibonucZ/Hydroxyglut_hydro"/>
</dbReference>
<keyword evidence="1" id="KW-0540">Nuclease</keyword>
<dbReference type="EMBL" id="BAABDQ010000076">
    <property type="protein sequence ID" value="GAA3625027.1"/>
    <property type="molecule type" value="Genomic_DNA"/>
</dbReference>
<sequence length="284" mass="30118">MTTTVTLTGTGVPIPSPGRAGAGVLVRYGPTALQFDAGRATVMRLTEAGTGLHELSALFITHVHSDHVIGLPDVVMSRWIQDHVWNSGPLTIHAPEGEAVGFIQRMLDPYSADIALRMEHVQPAPPELDVRAFACSPEARVVWSQGEVIVEAVAVHHEPVPDAVAYRVCTPDGSVVISGDTRVCDEVEALSEGADVLVHEACRTTALHEAVAGTPFEQIFSYHADTVALGSLAKRAGVAHLVLTHLIPAPDDESGEATFESDIRSGGYQGRITVGRDLMTATIG</sequence>
<keyword evidence="1" id="KW-0255">Endonuclease</keyword>
<dbReference type="SUPFAM" id="SSF56281">
    <property type="entry name" value="Metallo-hydrolase/oxidoreductase"/>
    <property type="match status" value="1"/>
</dbReference>
<dbReference type="Proteomes" id="UP001500630">
    <property type="component" value="Unassembled WGS sequence"/>
</dbReference>
<evidence type="ECO:0000256" key="1">
    <source>
        <dbReference type="ARBA" id="ARBA00022759"/>
    </source>
</evidence>
<reference evidence="4" key="1">
    <citation type="journal article" date="2019" name="Int. J. Syst. Evol. Microbiol.">
        <title>The Global Catalogue of Microorganisms (GCM) 10K type strain sequencing project: providing services to taxonomists for standard genome sequencing and annotation.</title>
        <authorList>
            <consortium name="The Broad Institute Genomics Platform"/>
            <consortium name="The Broad Institute Genome Sequencing Center for Infectious Disease"/>
            <person name="Wu L."/>
            <person name="Ma J."/>
        </authorList>
    </citation>
    <scope>NUCLEOTIDE SEQUENCE [LARGE SCALE GENOMIC DNA]</scope>
    <source>
        <strain evidence="4">JCM 17326</strain>
    </source>
</reference>
<dbReference type="RefSeq" id="WP_345580482.1">
    <property type="nucleotide sequence ID" value="NZ_BAABDQ010000076.1"/>
</dbReference>
<keyword evidence="2" id="KW-0378">Hydrolase</keyword>
<accession>A0ABP7A532</accession>
<dbReference type="Gene3D" id="3.60.15.10">
    <property type="entry name" value="Ribonuclease Z/Hydroxyacylglutathione hydrolase-like"/>
    <property type="match status" value="1"/>
</dbReference>